<evidence type="ECO:0000313" key="2">
    <source>
        <dbReference type="WBParaSite" id="PS1159_v2.g3433.t1"/>
    </source>
</evidence>
<dbReference type="Proteomes" id="UP000887580">
    <property type="component" value="Unplaced"/>
</dbReference>
<accession>A0AC35GAN0</accession>
<proteinExistence type="predicted"/>
<sequence length="223" mass="25757">MESSADDVDPTLSEQLIAIMNGPSTSQKFENSPPPSYEPNEESPLFQLLHGLFTNNNGSPIQLTLDAFNKSCNPQIEFPSNPLNDISTVVGKELSNEEIIEFLKNPWRPSSTYEFPFDESKKRARYTWFKTYPFCTFSYIHDGIYCIPCALRSVTRYPKNGRPVQLITEPLKRFDNFSKKIRNHTETLYHRENMDYIDKLSPGWMNPKVICVQSEPFKDEIAQ</sequence>
<protein>
    <submittedName>
        <fullName evidence="2">Uncharacterized protein</fullName>
    </submittedName>
</protein>
<name>A0AC35GAN0_9BILA</name>
<dbReference type="WBParaSite" id="PS1159_v2.g3433.t1">
    <property type="protein sequence ID" value="PS1159_v2.g3433.t1"/>
    <property type="gene ID" value="PS1159_v2.g3433"/>
</dbReference>
<organism evidence="1 2">
    <name type="scientific">Panagrolaimus sp. PS1159</name>
    <dbReference type="NCBI Taxonomy" id="55785"/>
    <lineage>
        <taxon>Eukaryota</taxon>
        <taxon>Metazoa</taxon>
        <taxon>Ecdysozoa</taxon>
        <taxon>Nematoda</taxon>
        <taxon>Chromadorea</taxon>
        <taxon>Rhabditida</taxon>
        <taxon>Tylenchina</taxon>
        <taxon>Panagrolaimomorpha</taxon>
        <taxon>Panagrolaimoidea</taxon>
        <taxon>Panagrolaimidae</taxon>
        <taxon>Panagrolaimus</taxon>
    </lineage>
</organism>
<reference evidence="2" key="1">
    <citation type="submission" date="2022-11" db="UniProtKB">
        <authorList>
            <consortium name="WormBaseParasite"/>
        </authorList>
    </citation>
    <scope>IDENTIFICATION</scope>
</reference>
<evidence type="ECO:0000313" key="1">
    <source>
        <dbReference type="Proteomes" id="UP000887580"/>
    </source>
</evidence>